<proteinExistence type="predicted"/>
<protein>
    <submittedName>
        <fullName evidence="2">Uncharacterized protein</fullName>
    </submittedName>
</protein>
<evidence type="ECO:0000313" key="2">
    <source>
        <dbReference type="EMBL" id="JAC71765.1"/>
    </source>
</evidence>
<feature type="compositionally biased region" description="Polar residues" evidence="1">
    <location>
        <begin position="193"/>
        <end position="208"/>
    </location>
</feature>
<accession>A0A061RM80</accession>
<feature type="region of interest" description="Disordered" evidence="1">
    <location>
        <begin position="1"/>
        <end position="44"/>
    </location>
</feature>
<reference evidence="2" key="1">
    <citation type="submission" date="2014-05" db="EMBL/GenBank/DDBJ databases">
        <title>The transcriptome of the halophilic microalga Tetraselmis sp. GSL018 isolated from the Great Salt Lake, Utah.</title>
        <authorList>
            <person name="Jinkerson R.E."/>
            <person name="D'Adamo S."/>
            <person name="Posewitz M.C."/>
        </authorList>
    </citation>
    <scope>NUCLEOTIDE SEQUENCE</scope>
    <source>
        <strain evidence="2">GSL018</strain>
    </source>
</reference>
<evidence type="ECO:0000256" key="1">
    <source>
        <dbReference type="SAM" id="MobiDB-lite"/>
    </source>
</evidence>
<dbReference type="EMBL" id="GBEZ01014299">
    <property type="protein sequence ID" value="JAC71765.1"/>
    <property type="molecule type" value="Transcribed_RNA"/>
</dbReference>
<sequence>MEEKQGEVASYRQKSLLQRSRRPVQDNQALKSTADRTPSRGNCSLRKLRFTSPCVSERFLTGKPLPSVSKTPDANSSMQALSCHRATCPQWKASKSLQVEIPKGSNKLPSTASPGADSCPSGRSSPVSSPRFSSNDISPASSAKSWRSTCVSPIRLAKENQLPTEIFLTSLKDSSCPDGRGSANVRLPRISHYGQSSPTSDAQPSNARRMTVAERGGGSRHGWRQAIISKHRSMPLLPSSEIR</sequence>
<dbReference type="AlphaFoldDB" id="A0A061RM80"/>
<gene>
    <name evidence="2" type="ORF">TSPGSL018_1179</name>
</gene>
<organism evidence="2">
    <name type="scientific">Tetraselmis sp. GSL018</name>
    <dbReference type="NCBI Taxonomy" id="582737"/>
    <lineage>
        <taxon>Eukaryota</taxon>
        <taxon>Viridiplantae</taxon>
        <taxon>Chlorophyta</taxon>
        <taxon>core chlorophytes</taxon>
        <taxon>Chlorodendrophyceae</taxon>
        <taxon>Chlorodendrales</taxon>
        <taxon>Chlorodendraceae</taxon>
        <taxon>Tetraselmis</taxon>
    </lineage>
</organism>
<feature type="region of interest" description="Disordered" evidence="1">
    <location>
        <begin position="103"/>
        <end position="143"/>
    </location>
</feature>
<name>A0A061RM80_9CHLO</name>
<feature type="compositionally biased region" description="Low complexity" evidence="1">
    <location>
        <begin position="118"/>
        <end position="134"/>
    </location>
</feature>
<feature type="region of interest" description="Disordered" evidence="1">
    <location>
        <begin position="190"/>
        <end position="243"/>
    </location>
</feature>